<dbReference type="RefSeq" id="XP_022235230.1">
    <property type="nucleotide sequence ID" value="XM_022379522.1"/>
</dbReference>
<accession>A0ABM1BZD8</accession>
<keyword evidence="1" id="KW-0694">RNA-binding</keyword>
<dbReference type="Proteomes" id="UP000694941">
    <property type="component" value="Unplaced"/>
</dbReference>
<dbReference type="RefSeq" id="XP_022235229.1">
    <property type="nucleotide sequence ID" value="XM_022379521.1"/>
</dbReference>
<feature type="compositionally biased region" description="Polar residues" evidence="2">
    <location>
        <begin position="152"/>
        <end position="193"/>
    </location>
</feature>
<gene>
    <name evidence="5 6 7" type="primary">LOC106475410</name>
</gene>
<protein>
    <submittedName>
        <fullName evidence="5 6">Chromatin target of PRMT1 protein-like isoform X1</fullName>
    </submittedName>
</protein>
<evidence type="ECO:0000256" key="2">
    <source>
        <dbReference type="SAM" id="MobiDB-lite"/>
    </source>
</evidence>
<proteinExistence type="predicted"/>
<feature type="region of interest" description="Disordered" evidence="2">
    <location>
        <begin position="110"/>
        <end position="252"/>
    </location>
</feature>
<dbReference type="PANTHER" id="PTHR48426:SF1">
    <property type="entry name" value="CHROMATIN TARGET OF PRMT1 PROTEIN"/>
    <property type="match status" value="1"/>
</dbReference>
<evidence type="ECO:0000313" key="5">
    <source>
        <dbReference type="RefSeq" id="XP_013791547.1"/>
    </source>
</evidence>
<name>A0ABM1BZD8_LIMPO</name>
<feature type="compositionally biased region" description="Gly residues" evidence="2">
    <location>
        <begin position="228"/>
        <end position="241"/>
    </location>
</feature>
<evidence type="ECO:0000256" key="1">
    <source>
        <dbReference type="ARBA" id="ARBA00022884"/>
    </source>
</evidence>
<sequence>MASNMGKIVLKNSTKMTLNERFTAYQEHTQTSVSSVRQKVQQQRQASAKNMRLAQQMANRPSVMAALKLKKRSLNLKQRLGSRTESGGPGRTNVKARLSFGATKSVQLQNRFGTSSGGRGKVSANRPGVRKSFGRGGGRQLGTSPMLKARLGNQSVGGRWRTPTQQTSNSPKRGAQWNNLRSRGNRGFQTRGRNVQGYRRGSMYNQQRRNFRRFRRGGRGQNFRGNRGRGQGRGVGRGQGRGANKKDNLPSKQELDNQLDEYMANTKNALDAELDAYMAKYGLD</sequence>
<keyword evidence="4" id="KW-1185">Reference proteome</keyword>
<dbReference type="PANTHER" id="PTHR48426">
    <property type="entry name" value="CHROMATIN TARGET OF PRMT1 PROTEIN"/>
    <property type="match status" value="1"/>
</dbReference>
<evidence type="ECO:0000313" key="6">
    <source>
        <dbReference type="RefSeq" id="XP_022235229.1"/>
    </source>
</evidence>
<feature type="compositionally biased region" description="Basic residues" evidence="2">
    <location>
        <begin position="209"/>
        <end position="218"/>
    </location>
</feature>
<dbReference type="GeneID" id="106475410"/>
<evidence type="ECO:0000313" key="4">
    <source>
        <dbReference type="Proteomes" id="UP000694941"/>
    </source>
</evidence>
<dbReference type="RefSeq" id="XP_013791547.1">
    <property type="nucleotide sequence ID" value="XM_013936093.2"/>
</dbReference>
<reference evidence="5 6" key="1">
    <citation type="submission" date="2025-05" db="UniProtKB">
        <authorList>
            <consortium name="RefSeq"/>
        </authorList>
    </citation>
    <scope>IDENTIFICATION</scope>
    <source>
        <tissue evidence="5 6">Muscle</tissue>
    </source>
</reference>
<dbReference type="InterPro" id="IPR052656">
    <property type="entry name" value="CTOP_PRMT1"/>
</dbReference>
<dbReference type="InterPro" id="IPR025715">
    <property type="entry name" value="FoP_C"/>
</dbReference>
<feature type="domain" description="Chromatin target of PRMT1 protein C-terminal" evidence="3">
    <location>
        <begin position="199"/>
        <end position="284"/>
    </location>
</feature>
<evidence type="ECO:0000313" key="7">
    <source>
        <dbReference type="RefSeq" id="XP_022235230.1"/>
    </source>
</evidence>
<dbReference type="Pfam" id="PF13865">
    <property type="entry name" value="FoP_duplication"/>
    <property type="match status" value="1"/>
</dbReference>
<evidence type="ECO:0000259" key="3">
    <source>
        <dbReference type="SMART" id="SM01218"/>
    </source>
</evidence>
<organism evidence="4 5">
    <name type="scientific">Limulus polyphemus</name>
    <name type="common">Atlantic horseshoe crab</name>
    <dbReference type="NCBI Taxonomy" id="6850"/>
    <lineage>
        <taxon>Eukaryota</taxon>
        <taxon>Metazoa</taxon>
        <taxon>Ecdysozoa</taxon>
        <taxon>Arthropoda</taxon>
        <taxon>Chelicerata</taxon>
        <taxon>Merostomata</taxon>
        <taxon>Xiphosura</taxon>
        <taxon>Limulidae</taxon>
        <taxon>Limulus</taxon>
    </lineage>
</organism>
<dbReference type="SMART" id="SM01218">
    <property type="entry name" value="FoP_duplication"/>
    <property type="match status" value="1"/>
</dbReference>